<dbReference type="InterPro" id="IPR004604">
    <property type="entry name" value="DNA_recomb/repair_RecN"/>
</dbReference>
<organism evidence="12 13">
    <name type="scientific">Fulvivirga lutea</name>
    <dbReference type="NCBI Taxonomy" id="2810512"/>
    <lineage>
        <taxon>Bacteria</taxon>
        <taxon>Pseudomonadati</taxon>
        <taxon>Bacteroidota</taxon>
        <taxon>Cytophagia</taxon>
        <taxon>Cytophagales</taxon>
        <taxon>Fulvivirgaceae</taxon>
        <taxon>Fulvivirga</taxon>
    </lineage>
</organism>
<dbReference type="InterPro" id="IPR003395">
    <property type="entry name" value="RecF/RecN/SMC_N"/>
</dbReference>
<dbReference type="KEGG" id="fuv:JR347_07635"/>
<comment type="similarity">
    <text evidence="2 9">Belongs to the RecN family.</text>
</comment>
<name>A0A974WJ86_9BACT</name>
<evidence type="ECO:0000256" key="1">
    <source>
        <dbReference type="ARBA" id="ARBA00003618"/>
    </source>
</evidence>
<dbReference type="GO" id="GO:0043590">
    <property type="term" value="C:bacterial nucleoid"/>
    <property type="evidence" value="ECO:0007669"/>
    <property type="project" value="TreeGrafter"/>
</dbReference>
<dbReference type="AlphaFoldDB" id="A0A974WJ86"/>
<accession>A0A974WJ86</accession>
<evidence type="ECO:0000256" key="5">
    <source>
        <dbReference type="ARBA" id="ARBA00022763"/>
    </source>
</evidence>
<evidence type="ECO:0000256" key="6">
    <source>
        <dbReference type="ARBA" id="ARBA00022840"/>
    </source>
</evidence>
<evidence type="ECO:0000313" key="12">
    <source>
        <dbReference type="EMBL" id="QSE98944.1"/>
    </source>
</evidence>
<evidence type="ECO:0000256" key="4">
    <source>
        <dbReference type="ARBA" id="ARBA00022741"/>
    </source>
</evidence>
<protein>
    <recommendedName>
        <fullName evidence="3 9">DNA repair protein RecN</fullName>
    </recommendedName>
    <alternativeName>
        <fullName evidence="8 9">Recombination protein N</fullName>
    </alternativeName>
</protein>
<keyword evidence="4" id="KW-0547">Nucleotide-binding</keyword>
<evidence type="ECO:0000256" key="8">
    <source>
        <dbReference type="ARBA" id="ARBA00033408"/>
    </source>
</evidence>
<evidence type="ECO:0000256" key="3">
    <source>
        <dbReference type="ARBA" id="ARBA00021315"/>
    </source>
</evidence>
<feature type="coiled-coil region" evidence="10">
    <location>
        <begin position="247"/>
        <end position="288"/>
    </location>
</feature>
<evidence type="ECO:0000259" key="11">
    <source>
        <dbReference type="Pfam" id="PF02463"/>
    </source>
</evidence>
<reference evidence="12" key="1">
    <citation type="submission" date="2021-02" db="EMBL/GenBank/DDBJ databases">
        <title>Fulvivirga sp. S481 isolated from sea water.</title>
        <authorList>
            <person name="Bae S.S."/>
            <person name="Baek K."/>
        </authorList>
    </citation>
    <scope>NUCLEOTIDE SEQUENCE</scope>
    <source>
        <strain evidence="12">S481</strain>
    </source>
</reference>
<sequence>MLKQLFIKNYALIQELKITPSEKLNIITGETGAGKSIMLGAVGLMLGNRADIKSLLNTDSKCIVEGHFDLSLYKLESLFKKEDLDYEATTIIRREISPSGKSRAFVNDTPVTLDVLKKLGIKLMDVHSQHETLQLGKNSFQLKFVDVFANTLTLRNEYYRLYQDYKKELIYLNGLKEESAKATQESDYNSFLLQELAEANLQPDEQEELEERVKVAEHAEEIKLKLNEGLAILSNDEFSVASGMQQLRQALSQLAKYSDTYKNLADRIESVQIEVNDLTSEIEREEEKVNFDPEEAQMSQERLSLIYQLQQKHQVVDIASLIEIQSNLEEKVSRTLNLDNEIATSTKKVESLLQECTAKASELSKKRVACFDKLSDELTKLLAEVGMGDASVKIERSEIPLENSGFDEIQILFSANKGIAPQPLAKVASGGEFSRFMFCIKYILAEKIAMPTVIFDEIDTGVSGEIALKLGSLMKKMAENHQLITISHLPQIAAKGDQHYFVYKDTSSDKAVSKIKYLEESERIEEIAKMIGGDNPSSIAFENARELMQSS</sequence>
<dbReference type="GO" id="GO:0006310">
    <property type="term" value="P:DNA recombination"/>
    <property type="evidence" value="ECO:0007669"/>
    <property type="project" value="InterPro"/>
</dbReference>
<dbReference type="SUPFAM" id="SSF52540">
    <property type="entry name" value="P-loop containing nucleoside triphosphate hydrolases"/>
    <property type="match status" value="1"/>
</dbReference>
<dbReference type="PIRSF" id="PIRSF003128">
    <property type="entry name" value="RecN"/>
    <property type="match status" value="1"/>
</dbReference>
<dbReference type="PANTHER" id="PTHR11059:SF0">
    <property type="entry name" value="DNA REPAIR PROTEIN RECN"/>
    <property type="match status" value="1"/>
</dbReference>
<keyword evidence="6" id="KW-0067">ATP-binding</keyword>
<dbReference type="GO" id="GO:0009432">
    <property type="term" value="P:SOS response"/>
    <property type="evidence" value="ECO:0007669"/>
    <property type="project" value="TreeGrafter"/>
</dbReference>
<keyword evidence="10" id="KW-0175">Coiled coil</keyword>
<dbReference type="RefSeq" id="WP_205723458.1">
    <property type="nucleotide sequence ID" value="NZ_CP070608.1"/>
</dbReference>
<dbReference type="Pfam" id="PF02463">
    <property type="entry name" value="SMC_N"/>
    <property type="match status" value="1"/>
</dbReference>
<proteinExistence type="inferred from homology"/>
<dbReference type="GO" id="GO:0005524">
    <property type="term" value="F:ATP binding"/>
    <property type="evidence" value="ECO:0007669"/>
    <property type="project" value="UniProtKB-KW"/>
</dbReference>
<evidence type="ECO:0000256" key="2">
    <source>
        <dbReference type="ARBA" id="ARBA00009441"/>
    </source>
</evidence>
<evidence type="ECO:0000256" key="10">
    <source>
        <dbReference type="SAM" id="Coils"/>
    </source>
</evidence>
<dbReference type="Gene3D" id="3.40.50.300">
    <property type="entry name" value="P-loop containing nucleotide triphosphate hydrolases"/>
    <property type="match status" value="2"/>
</dbReference>
<evidence type="ECO:0000313" key="13">
    <source>
        <dbReference type="Proteomes" id="UP000662783"/>
    </source>
</evidence>
<gene>
    <name evidence="12" type="primary">recN</name>
    <name evidence="12" type="ORF">JR347_07635</name>
</gene>
<comment type="function">
    <text evidence="1 9">May be involved in recombinational repair of damaged DNA.</text>
</comment>
<dbReference type="PANTHER" id="PTHR11059">
    <property type="entry name" value="DNA REPAIR PROTEIN RECN"/>
    <property type="match status" value="1"/>
</dbReference>
<dbReference type="NCBIfam" id="TIGR00634">
    <property type="entry name" value="recN"/>
    <property type="match status" value="1"/>
</dbReference>
<keyword evidence="13" id="KW-1185">Reference proteome</keyword>
<dbReference type="CDD" id="cd03241">
    <property type="entry name" value="ABC_RecN"/>
    <property type="match status" value="1"/>
</dbReference>
<dbReference type="InterPro" id="IPR027417">
    <property type="entry name" value="P-loop_NTPase"/>
</dbReference>
<dbReference type="GO" id="GO:0006281">
    <property type="term" value="P:DNA repair"/>
    <property type="evidence" value="ECO:0007669"/>
    <property type="project" value="UniProtKB-KW"/>
</dbReference>
<evidence type="ECO:0000256" key="7">
    <source>
        <dbReference type="ARBA" id="ARBA00023204"/>
    </source>
</evidence>
<evidence type="ECO:0000256" key="9">
    <source>
        <dbReference type="PIRNR" id="PIRNR003128"/>
    </source>
</evidence>
<dbReference type="EMBL" id="CP070608">
    <property type="protein sequence ID" value="QSE98944.1"/>
    <property type="molecule type" value="Genomic_DNA"/>
</dbReference>
<dbReference type="Proteomes" id="UP000662783">
    <property type="component" value="Chromosome"/>
</dbReference>
<feature type="domain" description="RecF/RecN/SMC N-terminal" evidence="11">
    <location>
        <begin position="1"/>
        <end position="505"/>
    </location>
</feature>
<keyword evidence="5 9" id="KW-0227">DNA damage</keyword>
<keyword evidence="7 9" id="KW-0234">DNA repair</keyword>